<dbReference type="AlphaFoldDB" id="A0A812TIZ4"/>
<protein>
    <submittedName>
        <fullName evidence="2">Uncharacterized protein</fullName>
    </submittedName>
</protein>
<gene>
    <name evidence="2" type="ORF">SNEC2469_LOCUS15399</name>
</gene>
<dbReference type="Proteomes" id="UP000601435">
    <property type="component" value="Unassembled WGS sequence"/>
</dbReference>
<accession>A0A812TIZ4</accession>
<evidence type="ECO:0000256" key="1">
    <source>
        <dbReference type="SAM" id="MobiDB-lite"/>
    </source>
</evidence>
<evidence type="ECO:0000313" key="3">
    <source>
        <dbReference type="Proteomes" id="UP000601435"/>
    </source>
</evidence>
<proteinExistence type="predicted"/>
<feature type="region of interest" description="Disordered" evidence="1">
    <location>
        <begin position="34"/>
        <end position="60"/>
    </location>
</feature>
<feature type="non-terminal residue" evidence="2">
    <location>
        <position position="229"/>
    </location>
</feature>
<feature type="non-terminal residue" evidence="2">
    <location>
        <position position="1"/>
    </location>
</feature>
<name>A0A812TIZ4_9DINO</name>
<comment type="caution">
    <text evidence="2">The sequence shown here is derived from an EMBL/GenBank/DDBJ whole genome shotgun (WGS) entry which is preliminary data.</text>
</comment>
<sequence length="229" mass="24981">ARSWTPAVLGRNLEFLCCSRCPGWANSTEICARRTSDHRRGRNSESQGEAGRRFRRAQNGPRRAACFTATPMRRLQPSSISVLKAVASPLVRTGRRTAPSFPASSVMATLLCDSRRNLFSGHVFTWLGGVHSMSMLTLSTGAESTQLPFTPVTPLQVTCTHSGDLVYCGAEGYRQACISQAASNVFKKFTWMKAVRLIRTPSADGAVAAGPHTARDFTGTPVMLFDHWS</sequence>
<keyword evidence="3" id="KW-1185">Reference proteome</keyword>
<organism evidence="2 3">
    <name type="scientific">Symbiodinium necroappetens</name>
    <dbReference type="NCBI Taxonomy" id="1628268"/>
    <lineage>
        <taxon>Eukaryota</taxon>
        <taxon>Sar</taxon>
        <taxon>Alveolata</taxon>
        <taxon>Dinophyceae</taxon>
        <taxon>Suessiales</taxon>
        <taxon>Symbiodiniaceae</taxon>
        <taxon>Symbiodinium</taxon>
    </lineage>
</organism>
<evidence type="ECO:0000313" key="2">
    <source>
        <dbReference type="EMBL" id="CAE7535372.1"/>
    </source>
</evidence>
<reference evidence="2" key="1">
    <citation type="submission" date="2021-02" db="EMBL/GenBank/DDBJ databases">
        <authorList>
            <person name="Dougan E. K."/>
            <person name="Rhodes N."/>
            <person name="Thang M."/>
            <person name="Chan C."/>
        </authorList>
    </citation>
    <scope>NUCLEOTIDE SEQUENCE</scope>
</reference>
<dbReference type="EMBL" id="CAJNJA010024968">
    <property type="protein sequence ID" value="CAE7535372.1"/>
    <property type="molecule type" value="Genomic_DNA"/>
</dbReference>